<evidence type="ECO:0000256" key="1">
    <source>
        <dbReference type="SAM" id="MobiDB-lite"/>
    </source>
</evidence>
<feature type="compositionally biased region" description="Basic and acidic residues" evidence="1">
    <location>
        <begin position="1"/>
        <end position="25"/>
    </location>
</feature>
<feature type="region of interest" description="Disordered" evidence="1">
    <location>
        <begin position="1"/>
        <end position="86"/>
    </location>
</feature>
<sequence>MSRSKDDKTHVYSRRSNTDVDQRDDAQDDGTQFGGGDDGTQFGGGDDGTFTSQANEQDAGESAVDTEAAPVREDGGGETGDESKTRKHMTLSIQVSNRLTRTGYIWLILGLVIIIISSFIAIWSASPSPPRITSRGCGSLGSMVENRISDPSGFHCIETWENC</sequence>
<keyword evidence="2" id="KW-1133">Transmembrane helix</keyword>
<keyword evidence="2" id="KW-0472">Membrane</keyword>
<reference evidence="4" key="1">
    <citation type="submission" date="2024-07" db="EMBL/GenBank/DDBJ databases">
        <title>Two chromosome-level genome assemblies of Korean endemic species Abeliophyllum distichum and Forsythia ovata (Oleaceae).</title>
        <authorList>
            <person name="Jang H."/>
        </authorList>
    </citation>
    <scope>NUCLEOTIDE SEQUENCE [LARGE SCALE GENOMIC DNA]</scope>
</reference>
<feature type="transmembrane region" description="Helical" evidence="2">
    <location>
        <begin position="104"/>
        <end position="125"/>
    </location>
</feature>
<comment type="caution">
    <text evidence="3">The sequence shown here is derived from an EMBL/GenBank/DDBJ whole genome shotgun (WGS) entry which is preliminary data.</text>
</comment>
<dbReference type="AlphaFoldDB" id="A0ABD1PFH4"/>
<dbReference type="Proteomes" id="UP001604277">
    <property type="component" value="Unassembled WGS sequence"/>
</dbReference>
<organism evidence="3 4">
    <name type="scientific">Forsythia ovata</name>
    <dbReference type="NCBI Taxonomy" id="205694"/>
    <lineage>
        <taxon>Eukaryota</taxon>
        <taxon>Viridiplantae</taxon>
        <taxon>Streptophyta</taxon>
        <taxon>Embryophyta</taxon>
        <taxon>Tracheophyta</taxon>
        <taxon>Spermatophyta</taxon>
        <taxon>Magnoliopsida</taxon>
        <taxon>eudicotyledons</taxon>
        <taxon>Gunneridae</taxon>
        <taxon>Pentapetalae</taxon>
        <taxon>asterids</taxon>
        <taxon>lamiids</taxon>
        <taxon>Lamiales</taxon>
        <taxon>Oleaceae</taxon>
        <taxon>Forsythieae</taxon>
        <taxon>Forsythia</taxon>
    </lineage>
</organism>
<dbReference type="EMBL" id="JBFOLJ010000020">
    <property type="protein sequence ID" value="KAL2462661.1"/>
    <property type="molecule type" value="Genomic_DNA"/>
</dbReference>
<keyword evidence="4" id="KW-1185">Reference proteome</keyword>
<evidence type="ECO:0000313" key="3">
    <source>
        <dbReference type="EMBL" id="KAL2462661.1"/>
    </source>
</evidence>
<accession>A0ABD1PFH4</accession>
<keyword evidence="2" id="KW-0812">Transmembrane</keyword>
<gene>
    <name evidence="3" type="ORF">Fot_53898</name>
</gene>
<protein>
    <submittedName>
        <fullName evidence="3">Uncharacterized protein</fullName>
    </submittedName>
</protein>
<evidence type="ECO:0000313" key="4">
    <source>
        <dbReference type="Proteomes" id="UP001604277"/>
    </source>
</evidence>
<feature type="compositionally biased region" description="Gly residues" evidence="1">
    <location>
        <begin position="32"/>
        <end position="47"/>
    </location>
</feature>
<proteinExistence type="predicted"/>
<name>A0ABD1PFH4_9LAMI</name>
<evidence type="ECO:0000256" key="2">
    <source>
        <dbReference type="SAM" id="Phobius"/>
    </source>
</evidence>